<keyword evidence="2" id="KW-1185">Reference proteome</keyword>
<proteinExistence type="predicted"/>
<gene>
    <name evidence="1" type="ORF">CRG98_036194</name>
</gene>
<dbReference type="EMBL" id="PGOL01003048">
    <property type="protein sequence ID" value="PKI43437.1"/>
    <property type="molecule type" value="Genomic_DNA"/>
</dbReference>
<reference evidence="1 2" key="1">
    <citation type="submission" date="2017-11" db="EMBL/GenBank/DDBJ databases">
        <title>De-novo sequencing of pomegranate (Punica granatum L.) genome.</title>
        <authorList>
            <person name="Akparov Z."/>
            <person name="Amiraslanov A."/>
            <person name="Hajiyeva S."/>
            <person name="Abbasov M."/>
            <person name="Kaur K."/>
            <person name="Hamwieh A."/>
            <person name="Solovyev V."/>
            <person name="Salamov A."/>
            <person name="Braich B."/>
            <person name="Kosarev P."/>
            <person name="Mahmoud A."/>
            <person name="Hajiyev E."/>
            <person name="Babayeva S."/>
            <person name="Izzatullayeva V."/>
            <person name="Mammadov A."/>
            <person name="Mammadov A."/>
            <person name="Sharifova S."/>
            <person name="Ojaghi J."/>
            <person name="Eynullazada K."/>
            <person name="Bayramov B."/>
            <person name="Abdulazimova A."/>
            <person name="Shahmuradov I."/>
        </authorList>
    </citation>
    <scope>NUCLEOTIDE SEQUENCE [LARGE SCALE GENOMIC DNA]</scope>
    <source>
        <strain evidence="2">cv. AG2017</strain>
        <tissue evidence="1">Leaf</tissue>
    </source>
</reference>
<evidence type="ECO:0000313" key="1">
    <source>
        <dbReference type="EMBL" id="PKI43437.1"/>
    </source>
</evidence>
<evidence type="ECO:0000313" key="2">
    <source>
        <dbReference type="Proteomes" id="UP000233551"/>
    </source>
</evidence>
<organism evidence="1 2">
    <name type="scientific">Punica granatum</name>
    <name type="common">Pomegranate</name>
    <dbReference type="NCBI Taxonomy" id="22663"/>
    <lineage>
        <taxon>Eukaryota</taxon>
        <taxon>Viridiplantae</taxon>
        <taxon>Streptophyta</taxon>
        <taxon>Embryophyta</taxon>
        <taxon>Tracheophyta</taxon>
        <taxon>Spermatophyta</taxon>
        <taxon>Magnoliopsida</taxon>
        <taxon>eudicotyledons</taxon>
        <taxon>Gunneridae</taxon>
        <taxon>Pentapetalae</taxon>
        <taxon>rosids</taxon>
        <taxon>malvids</taxon>
        <taxon>Myrtales</taxon>
        <taxon>Lythraceae</taxon>
        <taxon>Punica</taxon>
    </lineage>
</organism>
<dbReference type="AlphaFoldDB" id="A0A2I0IHE7"/>
<accession>A0A2I0IHE7</accession>
<protein>
    <submittedName>
        <fullName evidence="1">Uncharacterized protein</fullName>
    </submittedName>
</protein>
<dbReference type="Proteomes" id="UP000233551">
    <property type="component" value="Unassembled WGS sequence"/>
</dbReference>
<comment type="caution">
    <text evidence="1">The sequence shown here is derived from an EMBL/GenBank/DDBJ whole genome shotgun (WGS) entry which is preliminary data.</text>
</comment>
<sequence>MGLSRNDIAQACKCTDIPSTARRADSEGSGRAPGAWHGAPAVAAWVDVELAGLAPVEEPLDLFAAHIAHPLDLALALGLAEH</sequence>
<name>A0A2I0IHE7_PUNGR</name>